<gene>
    <name evidence="1" type="ORF">NEUTE1DRAFT_36302</name>
</gene>
<dbReference type="VEuPathDB" id="FungiDB:NEUTE1DRAFT_36302"/>
<sequence length="451" mass="50641">MTPNRQPPSQKGWSALEQLPQGVLERIAEFCGSITAFSSTEQADQFTENIIDLAASNTREPSYQDLRSLALTSASLAYPAKRALLILYPQNRHYVRYFVARIADRIHSLPNRFIPPRPLVMASFIRNLYPVLSALMDGALPEHSFLRQTLISAIDTLTGSEPSEWGNLMIQIVGETGVNFHTIENQVFTTAVQLCPRVAATRFCFGEPRRHSAGPQPADQAASNTLLYFTLLQNCSSHLKSLTFDFGALYSLINFKSYVPGYPTGCLSSIKRLTLVGNRVQSELPYDLFTIEVFFAWLRTNTKLRELRLIDDFDKMIQYSDSRATAEANGNSAPAKPLNWNNILRMYKCTLEVLEMSWYRPSAFGMKARFGASGKLDCLSEMGKLRYLKVPLVALGGSDFIVLLGNDGKLIDMVHSELPARLKRVDLMVVNPPATRAERTDLKWRVVKCQI</sequence>
<dbReference type="EMBL" id="GL891302">
    <property type="protein sequence ID" value="EGO60138.1"/>
    <property type="molecule type" value="Genomic_DNA"/>
</dbReference>
<dbReference type="KEGG" id="nte:NEUTE1DRAFT36302"/>
<dbReference type="Proteomes" id="UP000008065">
    <property type="component" value="Unassembled WGS sequence"/>
</dbReference>
<reference evidence="2" key="1">
    <citation type="journal article" date="2011" name="Genetics">
        <title>Massive changes in genome architecture accompany the transition to self-fertility in the filamentous fungus Neurospora tetrasperma.</title>
        <authorList>
            <person name="Ellison C.E."/>
            <person name="Stajich J.E."/>
            <person name="Jacobson D.J."/>
            <person name="Natvig D.O."/>
            <person name="Lapidus A."/>
            <person name="Foster B."/>
            <person name="Aerts A."/>
            <person name="Riley R."/>
            <person name="Lindquist E.A."/>
            <person name="Grigoriev I.V."/>
            <person name="Taylor J.W."/>
        </authorList>
    </citation>
    <scope>NUCLEOTIDE SEQUENCE [LARGE SCALE GENOMIC DNA]</scope>
    <source>
        <strain evidence="2">FGSC 2508 / P0657</strain>
    </source>
</reference>
<dbReference type="OrthoDB" id="4574667at2759"/>
<organism evidence="1 2">
    <name type="scientific">Neurospora tetrasperma (strain FGSC 2508 / ATCC MYA-4615 / P0657)</name>
    <dbReference type="NCBI Taxonomy" id="510951"/>
    <lineage>
        <taxon>Eukaryota</taxon>
        <taxon>Fungi</taxon>
        <taxon>Dikarya</taxon>
        <taxon>Ascomycota</taxon>
        <taxon>Pezizomycotina</taxon>
        <taxon>Sordariomycetes</taxon>
        <taxon>Sordariomycetidae</taxon>
        <taxon>Sordariales</taxon>
        <taxon>Sordariaceae</taxon>
        <taxon>Neurospora</taxon>
    </lineage>
</organism>
<protein>
    <submittedName>
        <fullName evidence="1">Uncharacterized protein</fullName>
    </submittedName>
</protein>
<evidence type="ECO:0000313" key="2">
    <source>
        <dbReference type="Proteomes" id="UP000008065"/>
    </source>
</evidence>
<dbReference type="AlphaFoldDB" id="F8MAL7"/>
<proteinExistence type="predicted"/>
<dbReference type="RefSeq" id="XP_009847145.1">
    <property type="nucleotide sequence ID" value="XM_009848843.1"/>
</dbReference>
<dbReference type="GeneID" id="20827556"/>
<accession>F8MAL7</accession>
<dbReference type="HOGENOM" id="CLU_619778_0_0_1"/>
<name>F8MAL7_NEUT8</name>
<keyword evidence="2" id="KW-1185">Reference proteome</keyword>
<evidence type="ECO:0000313" key="1">
    <source>
        <dbReference type="EMBL" id="EGO60138.1"/>
    </source>
</evidence>